<dbReference type="Proteomes" id="UP001525379">
    <property type="component" value="Unassembled WGS sequence"/>
</dbReference>
<accession>A0ABT2HVU6</accession>
<dbReference type="EMBL" id="JALXSQ010000009">
    <property type="protein sequence ID" value="MCT2042437.1"/>
    <property type="molecule type" value="Genomic_DNA"/>
</dbReference>
<comment type="caution">
    <text evidence="2">The sequence shown here is derived from an EMBL/GenBank/DDBJ whole genome shotgun (WGS) entry which is preliminary data.</text>
</comment>
<evidence type="ECO:0000313" key="3">
    <source>
        <dbReference type="Proteomes" id="UP001525379"/>
    </source>
</evidence>
<feature type="compositionally biased region" description="Low complexity" evidence="1">
    <location>
        <begin position="224"/>
        <end position="233"/>
    </location>
</feature>
<evidence type="ECO:0000256" key="1">
    <source>
        <dbReference type="SAM" id="MobiDB-lite"/>
    </source>
</evidence>
<name>A0ABT2HVU6_9MICO</name>
<organism evidence="2 3">
    <name type="scientific">Pseudoclavibacter albus</name>
    <dbReference type="NCBI Taxonomy" id="272241"/>
    <lineage>
        <taxon>Bacteria</taxon>
        <taxon>Bacillati</taxon>
        <taxon>Actinomycetota</taxon>
        <taxon>Actinomycetes</taxon>
        <taxon>Micrococcales</taxon>
        <taxon>Microbacteriaceae</taxon>
        <taxon>Pseudoclavibacter</taxon>
    </lineage>
</organism>
<dbReference type="RefSeq" id="WP_260103952.1">
    <property type="nucleotide sequence ID" value="NZ_JALXSQ010000009.1"/>
</dbReference>
<proteinExistence type="predicted"/>
<feature type="region of interest" description="Disordered" evidence="1">
    <location>
        <begin position="224"/>
        <end position="245"/>
    </location>
</feature>
<sequence>MRALTSSTGSFFRDSVALRPGNGVDGHGREHNITVDEIAELPTPSGALYFGPLSGENGADGVVVKAPMGAVQVVATRGRSADAVELLALSFVLAAQEVSSSERGALRVEDAWTPLPGQIPVVQGGPQQAGGAGPVVVCDAGLRDMHRDGNFPWDQWVANEALPQLEQTLHPDGGCAAAIFPGRSDYLITLVDSVATEREFAIFVDRGRDGSVLAVHLASIQDQPASPAQAASQVTPVGSFHGDDGLHRAMTAEAPRLDEAGAAGTAAGTPAFDAPAGGFHSNAGAPHAAAAPGVASSAPAEPVREDPAQALREAYGLLDQGQQAGALTRLHVVLRSLDEAAPSPALSSALAEREFTPATLADLACDLELEAHNDEQARRTLRRALAAPTLNDSPLEAVHLAKRLGELELAADHLPQAIAALELGRGTAESFLAEASHRSQHAPDELEALEFAAHYEAQISFLLADARLRSGSYAVAAELASQAAARFAELERDAFGGRAALLLANAHRGTGNDAARRDALAEAERLFRRGNRKDGLGITLGYLALDDALNADFRSAIAKLIEARDELESVGLFADAAVASEDLAICFERVGEQHAAQEARRAATFLAERGSTLA</sequence>
<protein>
    <recommendedName>
        <fullName evidence="4">Tetratricopeptide repeat protein</fullName>
    </recommendedName>
</protein>
<reference evidence="2 3" key="1">
    <citation type="submission" date="2022-04" db="EMBL/GenBank/DDBJ databases">
        <title>Human microbiome associated bacterial genomes.</title>
        <authorList>
            <person name="Sandstrom S."/>
            <person name="Salamzade R."/>
            <person name="Kalan L.R."/>
        </authorList>
    </citation>
    <scope>NUCLEOTIDE SEQUENCE [LARGE SCALE GENOMIC DNA]</scope>
    <source>
        <strain evidence="3">p3-SID1799</strain>
    </source>
</reference>
<evidence type="ECO:0008006" key="4">
    <source>
        <dbReference type="Google" id="ProtNLM"/>
    </source>
</evidence>
<evidence type="ECO:0000313" key="2">
    <source>
        <dbReference type="EMBL" id="MCT2042437.1"/>
    </source>
</evidence>
<keyword evidence="3" id="KW-1185">Reference proteome</keyword>
<feature type="compositionally biased region" description="Low complexity" evidence="1">
    <location>
        <begin position="261"/>
        <end position="301"/>
    </location>
</feature>
<feature type="region of interest" description="Disordered" evidence="1">
    <location>
        <begin position="261"/>
        <end position="302"/>
    </location>
</feature>
<gene>
    <name evidence="2" type="ORF">M3D15_03675</name>
</gene>